<keyword evidence="3" id="KW-1133">Transmembrane helix</keyword>
<name>A0A9N7NUY0_STRHE</name>
<sequence>QQLQLEPSASPGGPDQPVQEQSSRSSSSGSCPRRFPSGPMSPIHLPKVRDDPMSLMSNWSTMVTLLESRKAKSSRPLDFGVQTISINGNQKHLRESAGWTRDYTGRPMKVAQRKGAHGAWRLGRVARRGRLLGGWRARGVVADGRAHIERWVMRGHWARRTMSAGRTATREAQIKTGVVSLILVGIGKARILIPAGIGKTVKCQNARGRSVTGVILGRSGNVTGSIFLVGIEIVDIGSRHDPIRNRNGACGARGLKPRGERTYMGEGGAALVLIVPLSIYLFSFFSVCLLLRDRFSFLFWSKFSNFYSNFSFIFSCLKKKCHLVSPLFNFLLPFVEGPNFSLFYFIFDSNFFEFLESKKKKKMLFEPLVEWDQEDLEYLENLERELTPWEQDYLEEMYEQKEEYERQLKISEEEILLVGEEGEAAHIDGEAEGVEGAKVIGAILVVGDGCKTCAREQRAQHIEVVAGGSEVLAVGEEMYVTVEAGHDEETYAQCDADGEVVEVESEILAVVDEGHDETRRRNNTDEGDATFQFETEEDVPDVWMVEDESLRTRKVSKRRGMIRKWIPNPDDEKVPELRQPKEARKRAKTMHAWPKRRVRARMRGARARKERQGSTTRGSNMRGSKLVGQGIARDQARGGVRGLDARLHGPANEGCAKERRTWRLE</sequence>
<keyword evidence="3" id="KW-0812">Transmembrane</keyword>
<evidence type="ECO:0000256" key="2">
    <source>
        <dbReference type="SAM" id="MobiDB-lite"/>
    </source>
</evidence>
<organism evidence="4 5">
    <name type="scientific">Striga hermonthica</name>
    <name type="common">Purple witchweed</name>
    <name type="synonym">Buchnera hermonthica</name>
    <dbReference type="NCBI Taxonomy" id="68872"/>
    <lineage>
        <taxon>Eukaryota</taxon>
        <taxon>Viridiplantae</taxon>
        <taxon>Streptophyta</taxon>
        <taxon>Embryophyta</taxon>
        <taxon>Tracheophyta</taxon>
        <taxon>Spermatophyta</taxon>
        <taxon>Magnoliopsida</taxon>
        <taxon>eudicotyledons</taxon>
        <taxon>Gunneridae</taxon>
        <taxon>Pentapetalae</taxon>
        <taxon>asterids</taxon>
        <taxon>lamiids</taxon>
        <taxon>Lamiales</taxon>
        <taxon>Orobanchaceae</taxon>
        <taxon>Buchnereae</taxon>
        <taxon>Striga</taxon>
    </lineage>
</organism>
<accession>A0A9N7NUY0</accession>
<feature type="non-terminal residue" evidence="4">
    <location>
        <position position="665"/>
    </location>
</feature>
<feature type="transmembrane region" description="Helical" evidence="3">
    <location>
        <begin position="268"/>
        <end position="291"/>
    </location>
</feature>
<protein>
    <submittedName>
        <fullName evidence="4">Uncharacterized protein</fullName>
    </submittedName>
</protein>
<proteinExistence type="predicted"/>
<evidence type="ECO:0000256" key="1">
    <source>
        <dbReference type="SAM" id="Coils"/>
    </source>
</evidence>
<evidence type="ECO:0000256" key="3">
    <source>
        <dbReference type="SAM" id="Phobius"/>
    </source>
</evidence>
<evidence type="ECO:0000313" key="4">
    <source>
        <dbReference type="EMBL" id="CAA0843127.1"/>
    </source>
</evidence>
<reference evidence="4" key="1">
    <citation type="submission" date="2019-12" db="EMBL/GenBank/DDBJ databases">
        <authorList>
            <person name="Scholes J."/>
        </authorList>
    </citation>
    <scope>NUCLEOTIDE SEQUENCE</scope>
</reference>
<feature type="compositionally biased region" description="Basic residues" evidence="2">
    <location>
        <begin position="583"/>
        <end position="609"/>
    </location>
</feature>
<feature type="non-terminal residue" evidence="4">
    <location>
        <position position="1"/>
    </location>
</feature>
<dbReference type="Proteomes" id="UP001153555">
    <property type="component" value="Unassembled WGS sequence"/>
</dbReference>
<evidence type="ECO:0000313" key="5">
    <source>
        <dbReference type="Proteomes" id="UP001153555"/>
    </source>
</evidence>
<feature type="compositionally biased region" description="Low complexity" evidence="2">
    <location>
        <begin position="22"/>
        <end position="38"/>
    </location>
</feature>
<dbReference type="EMBL" id="CACSLK010034598">
    <property type="protein sequence ID" value="CAA0843127.1"/>
    <property type="molecule type" value="Genomic_DNA"/>
</dbReference>
<comment type="caution">
    <text evidence="4">The sequence shown here is derived from an EMBL/GenBank/DDBJ whole genome shotgun (WGS) entry which is preliminary data.</text>
</comment>
<dbReference type="AlphaFoldDB" id="A0A9N7NUY0"/>
<gene>
    <name evidence="4" type="ORF">SHERM_08981</name>
</gene>
<keyword evidence="5" id="KW-1185">Reference proteome</keyword>
<feature type="region of interest" description="Disordered" evidence="2">
    <location>
        <begin position="1"/>
        <end position="50"/>
    </location>
</feature>
<feature type="transmembrane region" description="Helical" evidence="3">
    <location>
        <begin position="327"/>
        <end position="347"/>
    </location>
</feature>
<keyword evidence="3" id="KW-0472">Membrane</keyword>
<feature type="region of interest" description="Disordered" evidence="2">
    <location>
        <begin position="581"/>
        <end position="665"/>
    </location>
</feature>
<keyword evidence="1" id="KW-0175">Coiled coil</keyword>
<feature type="compositionally biased region" description="Basic and acidic residues" evidence="2">
    <location>
        <begin position="655"/>
        <end position="665"/>
    </location>
</feature>
<feature type="compositionally biased region" description="Polar residues" evidence="2">
    <location>
        <begin position="613"/>
        <end position="622"/>
    </location>
</feature>
<feature type="coiled-coil region" evidence="1">
    <location>
        <begin position="394"/>
        <end position="421"/>
    </location>
</feature>